<protein>
    <submittedName>
        <fullName evidence="1">Uncharacterized protein</fullName>
    </submittedName>
</protein>
<name>A0A1B6GFL4_9HEMI</name>
<organism evidence="1">
    <name type="scientific">Cuerna arida</name>
    <dbReference type="NCBI Taxonomy" id="1464854"/>
    <lineage>
        <taxon>Eukaryota</taxon>
        <taxon>Metazoa</taxon>
        <taxon>Ecdysozoa</taxon>
        <taxon>Arthropoda</taxon>
        <taxon>Hexapoda</taxon>
        <taxon>Insecta</taxon>
        <taxon>Pterygota</taxon>
        <taxon>Neoptera</taxon>
        <taxon>Paraneoptera</taxon>
        <taxon>Hemiptera</taxon>
        <taxon>Auchenorrhyncha</taxon>
        <taxon>Membracoidea</taxon>
        <taxon>Cicadellidae</taxon>
        <taxon>Cicadellinae</taxon>
        <taxon>Proconiini</taxon>
        <taxon>Cuerna</taxon>
    </lineage>
</organism>
<dbReference type="AlphaFoldDB" id="A0A1B6GFL4"/>
<feature type="non-terminal residue" evidence="1">
    <location>
        <position position="1"/>
    </location>
</feature>
<evidence type="ECO:0000313" key="1">
    <source>
        <dbReference type="EMBL" id="JAS61103.1"/>
    </source>
</evidence>
<feature type="non-terminal residue" evidence="1">
    <location>
        <position position="111"/>
    </location>
</feature>
<sequence length="111" mass="12701">SLLLFLNCSKEVRRTHWDDLLQSYQTSLSRALPGIKVPSLEEIKEAMRQKALWGFIHCSYFLPAMSYGIRIDENGLKTQSNEDIVNYHLAMGGEEGTKLLSDLVEELVDRQ</sequence>
<dbReference type="EMBL" id="GECZ01008666">
    <property type="protein sequence ID" value="JAS61103.1"/>
    <property type="molecule type" value="Transcribed_RNA"/>
</dbReference>
<accession>A0A1B6GFL4</accession>
<gene>
    <name evidence="1" type="ORF">g.49595</name>
</gene>
<proteinExistence type="predicted"/>
<reference evidence="1" key="1">
    <citation type="submission" date="2015-11" db="EMBL/GenBank/DDBJ databases">
        <title>De novo transcriptome assembly of four potential Pierce s Disease insect vectors from Arizona vineyards.</title>
        <authorList>
            <person name="Tassone E.E."/>
        </authorList>
    </citation>
    <scope>NUCLEOTIDE SEQUENCE</scope>
</reference>